<reference evidence="3" key="2">
    <citation type="submission" date="2025-08" db="UniProtKB">
        <authorList>
            <consortium name="RefSeq"/>
        </authorList>
    </citation>
    <scope>IDENTIFICATION</scope>
    <source>
        <tissue evidence="3">Young leaves</tissue>
    </source>
</reference>
<dbReference type="OrthoDB" id="691764at2759"/>
<proteinExistence type="predicted"/>
<dbReference type="AlphaFoldDB" id="A0A8B8ZAR2"/>
<dbReference type="KEGG" id="pda:120104317"/>
<dbReference type="PANTHER" id="PTHR34046:SF19">
    <property type="entry name" value="RAPIDLY ELICITED PROTEIN, PUTATIVE-RELATED"/>
    <property type="match status" value="1"/>
</dbReference>
<gene>
    <name evidence="3" type="primary">LOC120104317</name>
</gene>
<accession>A0A8B8ZAR2</accession>
<keyword evidence="2" id="KW-1185">Reference proteome</keyword>
<reference evidence="2" key="1">
    <citation type="journal article" date="2019" name="Nat. Commun.">
        <title>Genome-wide association mapping of date palm fruit traits.</title>
        <authorList>
            <person name="Hazzouri K.M."/>
            <person name="Gros-Balthazard M."/>
            <person name="Flowers J.M."/>
            <person name="Copetti D."/>
            <person name="Lemansour A."/>
            <person name="Lebrun M."/>
            <person name="Masmoudi K."/>
            <person name="Ferrand S."/>
            <person name="Dhar M.I."/>
            <person name="Fresquez Z.A."/>
            <person name="Rosas U."/>
            <person name="Zhang J."/>
            <person name="Talag J."/>
            <person name="Lee S."/>
            <person name="Kudrna D."/>
            <person name="Powell R.F."/>
            <person name="Leitch I.J."/>
            <person name="Krueger R.R."/>
            <person name="Wing R.A."/>
            <person name="Amiri K.M.A."/>
            <person name="Purugganan M.D."/>
        </authorList>
    </citation>
    <scope>NUCLEOTIDE SEQUENCE [LARGE SCALE GENOMIC DNA]</scope>
    <source>
        <strain evidence="2">cv. Khalas</strain>
    </source>
</reference>
<evidence type="ECO:0000313" key="3">
    <source>
        <dbReference type="RefSeq" id="XP_038971165.1"/>
    </source>
</evidence>
<organism evidence="2 3">
    <name type="scientific">Phoenix dactylifera</name>
    <name type="common">Date palm</name>
    <dbReference type="NCBI Taxonomy" id="42345"/>
    <lineage>
        <taxon>Eukaryota</taxon>
        <taxon>Viridiplantae</taxon>
        <taxon>Streptophyta</taxon>
        <taxon>Embryophyta</taxon>
        <taxon>Tracheophyta</taxon>
        <taxon>Spermatophyta</taxon>
        <taxon>Magnoliopsida</taxon>
        <taxon>Liliopsida</taxon>
        <taxon>Arecaceae</taxon>
        <taxon>Coryphoideae</taxon>
        <taxon>Phoeniceae</taxon>
        <taxon>Phoenix</taxon>
    </lineage>
</organism>
<dbReference type="PANTHER" id="PTHR34046">
    <property type="entry name" value="OS06G0218800 PROTEIN"/>
    <property type="match status" value="1"/>
</dbReference>
<evidence type="ECO:0000313" key="2">
    <source>
        <dbReference type="Proteomes" id="UP000228380"/>
    </source>
</evidence>
<feature type="compositionally biased region" description="Basic and acidic residues" evidence="1">
    <location>
        <begin position="94"/>
        <end position="103"/>
    </location>
</feature>
<feature type="compositionally biased region" description="Low complexity" evidence="1">
    <location>
        <begin position="55"/>
        <end position="77"/>
    </location>
</feature>
<name>A0A8B8ZAR2_PHODC</name>
<dbReference type="RefSeq" id="XP_038971165.1">
    <property type="nucleotide sequence ID" value="XM_039115237.1"/>
</dbReference>
<protein>
    <submittedName>
        <fullName evidence="3">Uncharacterized protein LOC120104317</fullName>
    </submittedName>
</protein>
<evidence type="ECO:0000256" key="1">
    <source>
        <dbReference type="SAM" id="MobiDB-lite"/>
    </source>
</evidence>
<sequence>MTGKEPGRCRRHPCDHLGPTAGGGVCPSCLRHRLLPLCPDCAQLRPCPCCTSPSLSSSSSPSGTSSVSSSSSDLAASGRRRSASVVGGGRRPPARMEEGERGNVRRSSSVGVAGNVLVGGAKGGGLKWLNRVFLMAARAFGGQRKTAKVCKEQPDTLWL</sequence>
<feature type="region of interest" description="Disordered" evidence="1">
    <location>
        <begin position="55"/>
        <end position="107"/>
    </location>
</feature>
<dbReference type="GeneID" id="120104317"/>
<dbReference type="Proteomes" id="UP000228380">
    <property type="component" value="Chromosome 17"/>
</dbReference>